<name>A0AAW6LX46_RHOSG</name>
<dbReference type="AlphaFoldDB" id="A0AAW6LX46"/>
<gene>
    <name evidence="1" type="ORF">PXH69_31560</name>
</gene>
<evidence type="ECO:0000313" key="1">
    <source>
        <dbReference type="EMBL" id="MDE8649515.1"/>
    </source>
</evidence>
<evidence type="ECO:0000313" key="2">
    <source>
        <dbReference type="Proteomes" id="UP001217325"/>
    </source>
</evidence>
<organism evidence="1 2">
    <name type="scientific">Rhodococcus qingshengii</name>
    <dbReference type="NCBI Taxonomy" id="334542"/>
    <lineage>
        <taxon>Bacteria</taxon>
        <taxon>Bacillati</taxon>
        <taxon>Actinomycetota</taxon>
        <taxon>Actinomycetes</taxon>
        <taxon>Mycobacteriales</taxon>
        <taxon>Nocardiaceae</taxon>
        <taxon>Rhodococcus</taxon>
        <taxon>Rhodococcus erythropolis group</taxon>
    </lineage>
</organism>
<comment type="caution">
    <text evidence="1">The sequence shown here is derived from an EMBL/GenBank/DDBJ whole genome shotgun (WGS) entry which is preliminary data.</text>
</comment>
<dbReference type="Proteomes" id="UP001217325">
    <property type="component" value="Unassembled WGS sequence"/>
</dbReference>
<accession>A0AAW6LX46</accession>
<proteinExistence type="predicted"/>
<reference evidence="1" key="1">
    <citation type="submission" date="2023-02" db="EMBL/GenBank/DDBJ databases">
        <title>A novel hydrolase synthesized by Rhodococcus erythropolis HQ is responsible for the detoxification of Zearalenone.</title>
        <authorList>
            <person name="Hu J."/>
            <person name="Xu J."/>
        </authorList>
    </citation>
    <scope>NUCLEOTIDE SEQUENCE</scope>
    <source>
        <strain evidence="1">HQ</strain>
    </source>
</reference>
<dbReference type="EMBL" id="JARDXE010000028">
    <property type="protein sequence ID" value="MDE8649515.1"/>
    <property type="molecule type" value="Genomic_DNA"/>
</dbReference>
<protein>
    <submittedName>
        <fullName evidence="1">Uncharacterized protein</fullName>
    </submittedName>
</protein>
<sequence>MTITPHRSPLIESMISTASTALLKEVGITFPTDAEMAEVRQLAETIVRDTVDALAGPRELSVGLRDNLIDVADLVASDPETASVDQIHEVAVALRGLLDLHIPVRSNHS</sequence>
<dbReference type="RefSeq" id="WP_275232932.1">
    <property type="nucleotide sequence ID" value="NZ_JARDXE010000028.1"/>
</dbReference>